<dbReference type="Proteomes" id="UP000007115">
    <property type="component" value="Unassembled WGS sequence"/>
</dbReference>
<dbReference type="HOGENOM" id="CLU_2558590_0_0_1"/>
<protein>
    <submittedName>
        <fullName evidence="1">Uncharacterized protein</fullName>
    </submittedName>
</protein>
<gene>
    <name evidence="1" type="ORF">TRIVIDRAFT_217126</name>
</gene>
<name>G9NAW6_HYPVG</name>
<dbReference type="GeneID" id="25791241"/>
<dbReference type="EMBL" id="ABDF02000091">
    <property type="protein sequence ID" value="EHK15976.1"/>
    <property type="molecule type" value="Genomic_DNA"/>
</dbReference>
<dbReference type="VEuPathDB" id="FungiDB:TRIVIDRAFT_217126"/>
<dbReference type="RefSeq" id="XP_013950182.1">
    <property type="nucleotide sequence ID" value="XM_014094707.1"/>
</dbReference>
<evidence type="ECO:0000313" key="2">
    <source>
        <dbReference type="Proteomes" id="UP000007115"/>
    </source>
</evidence>
<dbReference type="InParanoid" id="G9NAW6"/>
<sequence>MENDAISRGARVRYDCDQMRSMEYYVLCTMYGTAPLPSLCKSYGATTEMTAHIFLFNSQPAHDKGWRQKAKAGLFRTKIRIW</sequence>
<reference evidence="1 2" key="1">
    <citation type="journal article" date="2011" name="Genome Biol.">
        <title>Comparative genome sequence analysis underscores mycoparasitism as the ancestral life style of Trichoderma.</title>
        <authorList>
            <person name="Kubicek C.P."/>
            <person name="Herrera-Estrella A."/>
            <person name="Seidl-Seiboth V."/>
            <person name="Martinez D.A."/>
            <person name="Druzhinina I.S."/>
            <person name="Thon M."/>
            <person name="Zeilinger S."/>
            <person name="Casas-Flores S."/>
            <person name="Horwitz B.A."/>
            <person name="Mukherjee P.K."/>
            <person name="Mukherjee M."/>
            <person name="Kredics L."/>
            <person name="Alcaraz L.D."/>
            <person name="Aerts A."/>
            <person name="Antal Z."/>
            <person name="Atanasova L."/>
            <person name="Cervantes-Badillo M.G."/>
            <person name="Challacombe J."/>
            <person name="Chertkov O."/>
            <person name="McCluskey K."/>
            <person name="Coulpier F."/>
            <person name="Deshpande N."/>
            <person name="von Doehren H."/>
            <person name="Ebbole D.J."/>
            <person name="Esquivel-Naranjo E.U."/>
            <person name="Fekete E."/>
            <person name="Flipphi M."/>
            <person name="Glaser F."/>
            <person name="Gomez-Rodriguez E.Y."/>
            <person name="Gruber S."/>
            <person name="Han C."/>
            <person name="Henrissat B."/>
            <person name="Hermosa R."/>
            <person name="Hernandez-Onate M."/>
            <person name="Karaffa L."/>
            <person name="Kosti I."/>
            <person name="Le Crom S."/>
            <person name="Lindquist E."/>
            <person name="Lucas S."/>
            <person name="Luebeck M."/>
            <person name="Luebeck P.S."/>
            <person name="Margeot A."/>
            <person name="Metz B."/>
            <person name="Misra M."/>
            <person name="Nevalainen H."/>
            <person name="Omann M."/>
            <person name="Packer N."/>
            <person name="Perrone G."/>
            <person name="Uresti-Rivera E.E."/>
            <person name="Salamov A."/>
            <person name="Schmoll M."/>
            <person name="Seiboth B."/>
            <person name="Shapiro H."/>
            <person name="Sukno S."/>
            <person name="Tamayo-Ramos J.A."/>
            <person name="Tisch D."/>
            <person name="Wiest A."/>
            <person name="Wilkinson H.H."/>
            <person name="Zhang M."/>
            <person name="Coutinho P.M."/>
            <person name="Kenerley C.M."/>
            <person name="Monte E."/>
            <person name="Baker S.E."/>
            <person name="Grigoriev I.V."/>
        </authorList>
    </citation>
    <scope>NUCLEOTIDE SEQUENCE [LARGE SCALE GENOMIC DNA]</scope>
    <source>
        <strain evidence="2">Gv29-8 / FGSC 10586</strain>
    </source>
</reference>
<comment type="caution">
    <text evidence="1">The sequence shown here is derived from an EMBL/GenBank/DDBJ whole genome shotgun (WGS) entry which is preliminary data.</text>
</comment>
<accession>G9NAW6</accession>
<keyword evidence="2" id="KW-1185">Reference proteome</keyword>
<proteinExistence type="predicted"/>
<dbReference type="AlphaFoldDB" id="G9NAW6"/>
<organism evidence="1 2">
    <name type="scientific">Hypocrea virens (strain Gv29-8 / FGSC 10586)</name>
    <name type="common">Gliocladium virens</name>
    <name type="synonym">Trichoderma virens</name>
    <dbReference type="NCBI Taxonomy" id="413071"/>
    <lineage>
        <taxon>Eukaryota</taxon>
        <taxon>Fungi</taxon>
        <taxon>Dikarya</taxon>
        <taxon>Ascomycota</taxon>
        <taxon>Pezizomycotina</taxon>
        <taxon>Sordariomycetes</taxon>
        <taxon>Hypocreomycetidae</taxon>
        <taxon>Hypocreales</taxon>
        <taxon>Hypocreaceae</taxon>
        <taxon>Trichoderma</taxon>
    </lineage>
</organism>
<evidence type="ECO:0000313" key="1">
    <source>
        <dbReference type="EMBL" id="EHK15976.1"/>
    </source>
</evidence>